<keyword evidence="2" id="KW-1185">Reference proteome</keyword>
<protein>
    <submittedName>
        <fullName evidence="1">Uncharacterized protein</fullName>
    </submittedName>
</protein>
<proteinExistence type="predicted"/>
<dbReference type="Proteomes" id="UP001164250">
    <property type="component" value="Chromosome 9"/>
</dbReference>
<dbReference type="EMBL" id="CM047905">
    <property type="protein sequence ID" value="KAJ0088359.1"/>
    <property type="molecule type" value="Genomic_DNA"/>
</dbReference>
<name>A0ACC1ANT7_9ROSI</name>
<evidence type="ECO:0000313" key="1">
    <source>
        <dbReference type="EMBL" id="KAJ0088359.1"/>
    </source>
</evidence>
<sequence>MGEEAINMKERRWSLKGMTALGTGGTRGIVTDSVCDLLDRGQREKLMETVSSAFHGRVNILVNNAGTAIAKNAVEFTAEDNGY</sequence>
<organism evidence="1 2">
    <name type="scientific">Pistacia atlantica</name>
    <dbReference type="NCBI Taxonomy" id="434234"/>
    <lineage>
        <taxon>Eukaryota</taxon>
        <taxon>Viridiplantae</taxon>
        <taxon>Streptophyta</taxon>
        <taxon>Embryophyta</taxon>
        <taxon>Tracheophyta</taxon>
        <taxon>Spermatophyta</taxon>
        <taxon>Magnoliopsida</taxon>
        <taxon>eudicotyledons</taxon>
        <taxon>Gunneridae</taxon>
        <taxon>Pentapetalae</taxon>
        <taxon>rosids</taxon>
        <taxon>malvids</taxon>
        <taxon>Sapindales</taxon>
        <taxon>Anacardiaceae</taxon>
        <taxon>Pistacia</taxon>
    </lineage>
</organism>
<reference evidence="2" key="1">
    <citation type="journal article" date="2023" name="G3 (Bethesda)">
        <title>Genome assembly and association tests identify interacting loci associated with vigor, precocity, and sex in interspecific pistachio rootstocks.</title>
        <authorList>
            <person name="Palmer W."/>
            <person name="Jacygrad E."/>
            <person name="Sagayaradj S."/>
            <person name="Cavanaugh K."/>
            <person name="Han R."/>
            <person name="Bertier L."/>
            <person name="Beede B."/>
            <person name="Kafkas S."/>
            <person name="Golino D."/>
            <person name="Preece J."/>
            <person name="Michelmore R."/>
        </authorList>
    </citation>
    <scope>NUCLEOTIDE SEQUENCE [LARGE SCALE GENOMIC DNA]</scope>
</reference>
<evidence type="ECO:0000313" key="2">
    <source>
        <dbReference type="Proteomes" id="UP001164250"/>
    </source>
</evidence>
<accession>A0ACC1ANT7</accession>
<gene>
    <name evidence="1" type="ORF">Patl1_31812</name>
</gene>
<comment type="caution">
    <text evidence="1">The sequence shown here is derived from an EMBL/GenBank/DDBJ whole genome shotgun (WGS) entry which is preliminary data.</text>
</comment>